<reference evidence="5 8" key="1">
    <citation type="submission" date="2016-10" db="EMBL/GenBank/DDBJ databases">
        <authorList>
            <person name="Varghese N."/>
            <person name="Submissions S."/>
        </authorList>
    </citation>
    <scope>NUCLEOTIDE SEQUENCE [LARGE SCALE GENOMIC DNA]</scope>
    <source>
        <strain evidence="5 8">ATCC 43761</strain>
    </source>
</reference>
<dbReference type="InterPro" id="IPR000794">
    <property type="entry name" value="Beta-ketoacyl_synthase"/>
</dbReference>
<accession>A0AAX3UH50</accession>
<dbReference type="SUPFAM" id="SSF53901">
    <property type="entry name" value="Thiolase-like"/>
    <property type="match status" value="2"/>
</dbReference>
<reference evidence="7" key="2">
    <citation type="journal article" date="2022" name="Food Funct.">
        <title>Lactobacillus kefiranofaciens ZW18 from Kefir enhances the anti-tumor effect of anti-programmed cell death 1 (PD-1) immunotherapy by modulating the gut microbiota.</title>
        <authorList>
            <person name="Zhao J."/>
            <person name="Wang Y."/>
            <person name="Wang J."/>
            <person name="Lv M."/>
            <person name="Zhou C."/>
            <person name="Jia L."/>
            <person name="Geng W."/>
        </authorList>
    </citation>
    <scope>NUCLEOTIDE SEQUENCE</scope>
    <source>
        <strain evidence="7">ZW18</strain>
    </source>
</reference>
<reference evidence="7" key="3">
    <citation type="submission" date="2023-04" db="EMBL/GenBank/DDBJ databases">
        <authorList>
            <person name="Wang Y."/>
        </authorList>
    </citation>
    <scope>NUCLEOTIDE SEQUENCE</scope>
    <source>
        <strain evidence="7">ZW18</strain>
        <plasmid evidence="7">unnamed2</plasmid>
    </source>
</reference>
<dbReference type="PANTHER" id="PTHR11712">
    <property type="entry name" value="POLYKETIDE SYNTHASE-RELATED"/>
    <property type="match status" value="1"/>
</dbReference>
<evidence type="ECO:0000256" key="2">
    <source>
        <dbReference type="ARBA" id="ARBA00022679"/>
    </source>
</evidence>
<dbReference type="InterPro" id="IPR014030">
    <property type="entry name" value="Ketoacyl_synth_N"/>
</dbReference>
<comment type="similarity">
    <text evidence="1 3">Belongs to the thiolase-like superfamily. Beta-ketoacyl-ACP synthases family.</text>
</comment>
<dbReference type="GO" id="GO:0006633">
    <property type="term" value="P:fatty acid biosynthetic process"/>
    <property type="evidence" value="ECO:0007669"/>
    <property type="project" value="TreeGrafter"/>
</dbReference>
<evidence type="ECO:0000313" key="9">
    <source>
        <dbReference type="Proteomes" id="UP001242513"/>
    </source>
</evidence>
<dbReference type="PROSITE" id="PS52004">
    <property type="entry name" value="KS3_2"/>
    <property type="match status" value="1"/>
</dbReference>
<dbReference type="Proteomes" id="UP001242513">
    <property type="component" value="Chromosome"/>
</dbReference>
<feature type="domain" description="Ketosynthase family 3 (KS3)" evidence="4">
    <location>
        <begin position="1"/>
        <end position="366"/>
    </location>
</feature>
<proteinExistence type="inferred from homology"/>
<keyword evidence="2 3" id="KW-0808">Transferase</keyword>
<dbReference type="EMBL" id="FMXC01000065">
    <property type="protein sequence ID" value="SDA73034.1"/>
    <property type="molecule type" value="Genomic_DNA"/>
</dbReference>
<dbReference type="RefSeq" id="WP_013854560.1">
    <property type="nucleotide sequence ID" value="NZ_CP123735.1"/>
</dbReference>
<gene>
    <name evidence="6" type="ORF">QEJ78_11595</name>
    <name evidence="7" type="ORF">QEJ78_11685</name>
    <name evidence="5" type="ORF">SAMN02983011_02427</name>
</gene>
<evidence type="ECO:0000313" key="7">
    <source>
        <dbReference type="EMBL" id="WGO86996.1"/>
    </source>
</evidence>
<evidence type="ECO:0000256" key="3">
    <source>
        <dbReference type="RuleBase" id="RU003694"/>
    </source>
</evidence>
<geneLocation type="plasmid" evidence="7 9">
    <name>unnamed2</name>
</geneLocation>
<dbReference type="PANTHER" id="PTHR11712:SF336">
    <property type="entry name" value="3-OXOACYL-[ACYL-CARRIER-PROTEIN] SYNTHASE, MITOCHONDRIAL"/>
    <property type="match status" value="1"/>
</dbReference>
<dbReference type="AlphaFoldDB" id="A0AAX3UH50"/>
<dbReference type="EMBL" id="CP123736">
    <property type="protein sequence ID" value="WGO86996.1"/>
    <property type="molecule type" value="Genomic_DNA"/>
</dbReference>
<dbReference type="SMART" id="SM00825">
    <property type="entry name" value="PKS_KS"/>
    <property type="match status" value="1"/>
</dbReference>
<dbReference type="Proteomes" id="UP000181860">
    <property type="component" value="Unassembled WGS sequence"/>
</dbReference>
<evidence type="ECO:0000313" key="5">
    <source>
        <dbReference type="EMBL" id="SDA73034.1"/>
    </source>
</evidence>
<evidence type="ECO:0000313" key="6">
    <source>
        <dbReference type="EMBL" id="WGO85923.1"/>
    </source>
</evidence>
<dbReference type="InterPro" id="IPR016039">
    <property type="entry name" value="Thiolase-like"/>
</dbReference>
<keyword evidence="8" id="KW-1185">Reference proteome</keyword>
<name>A0AAX3UH50_9LACO</name>
<evidence type="ECO:0000259" key="4">
    <source>
        <dbReference type="PROSITE" id="PS52004"/>
    </source>
</evidence>
<sequence length="369" mass="39841">MRVFINGIGVSSPLGMSIKQFSSNIFSGELFWKLINKYKTTYNIPSFTACGFTETTSLESIVKQAFFNACIDAKIIKRNEDKTLICFATSNGLEDNIFKSEDSKLIDAMSCHTFLIPTVSSKFKKFKITCFNTACASGGDAISYAYRELKYNHYKQAIVIGADTLSPITASGFMSLGAMSLKGCKPFTTNRDGMSLGEGAACIVLSSQYTSNSYSEIIGVGQANDHYHITAPNPDGTALFTAMNNAIREANIKPSQINYVNAHGTGTKLNDVMELNALHKVFKDIPSVSSSKGQIGHTLGGAGVFEAIIVALAIQRHRLPPNIVGQNKLLENAPFIVTTSKTSNIKFAISNSIGFGGNAVSIVIKDLEK</sequence>
<dbReference type="Gene3D" id="3.40.47.10">
    <property type="match status" value="1"/>
</dbReference>
<keyword evidence="7" id="KW-0614">Plasmid</keyword>
<protein>
    <submittedName>
        <fullName evidence="5">3-oxoacyl-[acyl-carrier-protein] synthase II</fullName>
    </submittedName>
    <submittedName>
        <fullName evidence="7">Beta-ketoacyl synthase N-terminal-like domain-containing protein</fullName>
    </submittedName>
</protein>
<dbReference type="Pfam" id="PF00109">
    <property type="entry name" value="ketoacyl-synt"/>
    <property type="match status" value="1"/>
</dbReference>
<evidence type="ECO:0000313" key="8">
    <source>
        <dbReference type="Proteomes" id="UP000181860"/>
    </source>
</evidence>
<dbReference type="Proteomes" id="UP001242513">
    <property type="component" value="Plasmid unnamed2"/>
</dbReference>
<organism evidence="7 9">
    <name type="scientific">Lactobacillus kefiranofaciens</name>
    <dbReference type="NCBI Taxonomy" id="267818"/>
    <lineage>
        <taxon>Bacteria</taxon>
        <taxon>Bacillati</taxon>
        <taxon>Bacillota</taxon>
        <taxon>Bacilli</taxon>
        <taxon>Lactobacillales</taxon>
        <taxon>Lactobacillaceae</taxon>
        <taxon>Lactobacillus</taxon>
    </lineage>
</organism>
<dbReference type="Pfam" id="PF02801">
    <property type="entry name" value="Ketoacyl-synt_C"/>
    <property type="match status" value="1"/>
</dbReference>
<evidence type="ECO:0000256" key="1">
    <source>
        <dbReference type="ARBA" id="ARBA00008467"/>
    </source>
</evidence>
<dbReference type="EMBL" id="CP123735">
    <property type="protein sequence ID" value="WGO85923.1"/>
    <property type="molecule type" value="Genomic_DNA"/>
</dbReference>
<dbReference type="GO" id="GO:0004315">
    <property type="term" value="F:3-oxoacyl-[acyl-carrier-protein] synthase activity"/>
    <property type="evidence" value="ECO:0007669"/>
    <property type="project" value="TreeGrafter"/>
</dbReference>
<dbReference type="InterPro" id="IPR014031">
    <property type="entry name" value="Ketoacyl_synth_C"/>
</dbReference>
<dbReference type="InterPro" id="IPR020841">
    <property type="entry name" value="PKS_Beta-ketoAc_synthase_dom"/>
</dbReference>